<evidence type="ECO:0000313" key="4">
    <source>
        <dbReference type="EMBL" id="MFC4293676.1"/>
    </source>
</evidence>
<feature type="region of interest" description="Disordered" evidence="1">
    <location>
        <begin position="324"/>
        <end position="346"/>
    </location>
</feature>
<dbReference type="Gene3D" id="3.90.1200.10">
    <property type="match status" value="1"/>
</dbReference>
<dbReference type="InterPro" id="IPR041726">
    <property type="entry name" value="ACAD10_11_N"/>
</dbReference>
<dbReference type="Gene3D" id="3.30.200.20">
    <property type="entry name" value="Phosphorylase Kinase, domain 1"/>
    <property type="match status" value="1"/>
</dbReference>
<dbReference type="Pfam" id="PF19802">
    <property type="entry name" value="DUF6285"/>
    <property type="match status" value="1"/>
</dbReference>
<evidence type="ECO:0000259" key="2">
    <source>
        <dbReference type="Pfam" id="PF01636"/>
    </source>
</evidence>
<keyword evidence="5" id="KW-1185">Reference proteome</keyword>
<evidence type="ECO:0000256" key="1">
    <source>
        <dbReference type="SAM" id="MobiDB-lite"/>
    </source>
</evidence>
<dbReference type="Proteomes" id="UP001595828">
    <property type="component" value="Unassembled WGS sequence"/>
</dbReference>
<feature type="compositionally biased region" description="Pro residues" evidence="1">
    <location>
        <begin position="330"/>
        <end position="342"/>
    </location>
</feature>
<dbReference type="EMBL" id="JBHSDR010000003">
    <property type="protein sequence ID" value="MFC4293676.1"/>
    <property type="molecule type" value="Genomic_DNA"/>
</dbReference>
<dbReference type="InterPro" id="IPR051678">
    <property type="entry name" value="AGP_Transferase"/>
</dbReference>
<feature type="domain" description="DUF6285" evidence="3">
    <location>
        <begin position="365"/>
        <end position="433"/>
    </location>
</feature>
<organism evidence="4 5">
    <name type="scientific">Novosphingobium tardum</name>
    <dbReference type="NCBI Taxonomy" id="1538021"/>
    <lineage>
        <taxon>Bacteria</taxon>
        <taxon>Pseudomonadati</taxon>
        <taxon>Pseudomonadota</taxon>
        <taxon>Alphaproteobacteria</taxon>
        <taxon>Sphingomonadales</taxon>
        <taxon>Sphingomonadaceae</taxon>
        <taxon>Novosphingobium</taxon>
    </lineage>
</organism>
<accession>A0ABV8RJX4</accession>
<dbReference type="InterPro" id="IPR011009">
    <property type="entry name" value="Kinase-like_dom_sf"/>
</dbReference>
<dbReference type="InterPro" id="IPR002575">
    <property type="entry name" value="Aminoglycoside_PTrfase"/>
</dbReference>
<dbReference type="PANTHER" id="PTHR21310">
    <property type="entry name" value="AMINOGLYCOSIDE PHOSPHOTRANSFERASE-RELATED-RELATED"/>
    <property type="match status" value="1"/>
</dbReference>
<comment type="caution">
    <text evidence="4">The sequence shown here is derived from an EMBL/GenBank/DDBJ whole genome shotgun (WGS) entry which is preliminary data.</text>
</comment>
<dbReference type="SUPFAM" id="SSF56112">
    <property type="entry name" value="Protein kinase-like (PK-like)"/>
    <property type="match status" value="1"/>
</dbReference>
<dbReference type="InterPro" id="IPR046252">
    <property type="entry name" value="DUF6285"/>
</dbReference>
<reference evidence="5" key="1">
    <citation type="journal article" date="2019" name="Int. J. Syst. Evol. Microbiol.">
        <title>The Global Catalogue of Microorganisms (GCM) 10K type strain sequencing project: providing services to taxonomists for standard genome sequencing and annotation.</title>
        <authorList>
            <consortium name="The Broad Institute Genomics Platform"/>
            <consortium name="The Broad Institute Genome Sequencing Center for Infectious Disease"/>
            <person name="Wu L."/>
            <person name="Ma J."/>
        </authorList>
    </citation>
    <scope>NUCLEOTIDE SEQUENCE [LARGE SCALE GENOMIC DNA]</scope>
    <source>
        <strain evidence="5">CGMCC 1.12989</strain>
    </source>
</reference>
<feature type="domain" description="Aminoglycoside phosphotransferase" evidence="2">
    <location>
        <begin position="29"/>
        <end position="270"/>
    </location>
</feature>
<proteinExistence type="predicted"/>
<dbReference type="Pfam" id="PF01636">
    <property type="entry name" value="APH"/>
    <property type="match status" value="1"/>
</dbReference>
<name>A0ABV8RJX4_9SPHN</name>
<evidence type="ECO:0000259" key="3">
    <source>
        <dbReference type="Pfam" id="PF19802"/>
    </source>
</evidence>
<evidence type="ECO:0000313" key="5">
    <source>
        <dbReference type="Proteomes" id="UP001595828"/>
    </source>
</evidence>
<dbReference type="CDD" id="cd05154">
    <property type="entry name" value="ACAD10_11_N-like"/>
    <property type="match status" value="1"/>
</dbReference>
<sequence length="447" mass="47220">MVTPVETIEAGLATVMRRAGSPGAIAGLARLSGGANMESWAFSCGEEEFVLRRAPSAEMMAGRPMSHAAEAAVIRAARAAGVVAPEVVAELEPGDGLGSGFIMRRIAGTADPKVVLGEGGSAMLADIAASLAAVHRVEPRAAGAIPALDAAGGVEGLAAQFESFGGDRPIIALGLAWLRANLPPPIAPRLVHGDLRIGNVMAEHGRLTGVLDWEVAHLGDFHEDLAFGCLTVWRFGQLDKPGFGLGTLEELFAAYEAAGGAPVDPARFRFWLIYRTVWWALGCLGMGGLWRSHADRSLERVVVARRTSEQELDLLVLLEEDAPQAERDAPLPPPPAPAPPPHGEPDAAEVLTAVSEWLGSVKERFSGRDRFDLAVARNALGIVVRELATRPCPEDRPLATDILAGRQSLATPGLLARLRRGALDKLAADVPKYAALAPARAKWEGPR</sequence>
<dbReference type="RefSeq" id="WP_379537165.1">
    <property type="nucleotide sequence ID" value="NZ_JBHSDR010000003.1"/>
</dbReference>
<dbReference type="PANTHER" id="PTHR21310:SF57">
    <property type="entry name" value="BLR2944 PROTEIN"/>
    <property type="match status" value="1"/>
</dbReference>
<protein>
    <submittedName>
        <fullName evidence="4">Phosphotransferase</fullName>
    </submittedName>
</protein>
<gene>
    <name evidence="4" type="ORF">ACFO0A_01245</name>
</gene>